<organism evidence="10 11">
    <name type="scientific">Pipistrellus kuhlii</name>
    <name type="common">Kuhl's pipistrelle</name>
    <dbReference type="NCBI Taxonomy" id="59472"/>
    <lineage>
        <taxon>Eukaryota</taxon>
        <taxon>Metazoa</taxon>
        <taxon>Chordata</taxon>
        <taxon>Craniata</taxon>
        <taxon>Vertebrata</taxon>
        <taxon>Euteleostomi</taxon>
        <taxon>Mammalia</taxon>
        <taxon>Eutheria</taxon>
        <taxon>Laurasiatheria</taxon>
        <taxon>Chiroptera</taxon>
        <taxon>Yangochiroptera</taxon>
        <taxon>Vespertilionidae</taxon>
        <taxon>Pipistrellus</taxon>
    </lineage>
</organism>
<evidence type="ECO:0000256" key="2">
    <source>
        <dbReference type="ARBA" id="ARBA00012486"/>
    </source>
</evidence>
<keyword evidence="7" id="KW-0547">Nucleotide-binding</keyword>
<dbReference type="PANTHER" id="PTHR24067">
    <property type="entry name" value="UBIQUITIN-CONJUGATING ENZYME E2"/>
    <property type="match status" value="1"/>
</dbReference>
<dbReference type="AlphaFoldDB" id="A0A7J7X0B0"/>
<dbReference type="PROSITE" id="PS50127">
    <property type="entry name" value="UBC_2"/>
    <property type="match status" value="1"/>
</dbReference>
<comment type="caution">
    <text evidence="10">The sequence shown here is derived from an EMBL/GenBank/DDBJ whole genome shotgun (WGS) entry which is preliminary data.</text>
</comment>
<sequence>MPSCDPGPGPACLPAKTFRSYLPRCHRTYSCVHCRAHLAKHDELISKSFQGSHGRAYLFNSVLWLLSGFKGEDRKRCPWGFREEMLGSTPALQTEMELEDLQKDLPHYLRNLSSDDADVLVWDVLLLPERSPYNLRAFNVRISFPEDYPMSPPTVTFTTKIYHPNVGDDGQVCLPIISHQNWNPSTKAYQALKALNELVNEPNLAEPLRLELADLLTLDSEKFHSDAEKFTLQFGVPRPS</sequence>
<name>A0A7J7X0B0_PIPKU</name>
<evidence type="ECO:0000256" key="5">
    <source>
        <dbReference type="ARBA" id="ARBA00043952"/>
    </source>
</evidence>
<comment type="pathway">
    <text evidence="5">Protein modification.</text>
</comment>
<gene>
    <name evidence="10" type="ORF">mPipKuh1_010738</name>
</gene>
<keyword evidence="3" id="KW-0808">Transferase</keyword>
<evidence type="ECO:0000313" key="10">
    <source>
        <dbReference type="EMBL" id="KAF6343008.1"/>
    </source>
</evidence>
<feature type="domain" description="Yippee" evidence="9">
    <location>
        <begin position="27"/>
        <end position="129"/>
    </location>
</feature>
<feature type="active site" description="Glycyl thioester intermediate" evidence="6">
    <location>
        <position position="173"/>
    </location>
</feature>
<dbReference type="PROSITE" id="PS51792">
    <property type="entry name" value="YIPPEE"/>
    <property type="match status" value="1"/>
</dbReference>
<dbReference type="SMART" id="SM00212">
    <property type="entry name" value="UBCc"/>
    <property type="match status" value="1"/>
</dbReference>
<dbReference type="EMBL" id="JACAGB010000009">
    <property type="protein sequence ID" value="KAF6343008.1"/>
    <property type="molecule type" value="Genomic_DNA"/>
</dbReference>
<evidence type="ECO:0000313" key="11">
    <source>
        <dbReference type="Proteomes" id="UP000558488"/>
    </source>
</evidence>
<dbReference type="Gene3D" id="3.10.110.10">
    <property type="entry name" value="Ubiquitin Conjugating Enzyme"/>
    <property type="match status" value="1"/>
</dbReference>
<keyword evidence="7" id="KW-0067">ATP-binding</keyword>
<dbReference type="InterPro" id="IPR023313">
    <property type="entry name" value="UBQ-conjugating_AS"/>
</dbReference>
<evidence type="ECO:0000259" key="8">
    <source>
        <dbReference type="PROSITE" id="PS50127"/>
    </source>
</evidence>
<comment type="catalytic activity">
    <reaction evidence="1">
        <text>S-ubiquitinyl-[E1 ubiquitin-activating enzyme]-L-cysteine + [E2 ubiquitin-conjugating enzyme]-L-cysteine = [E1 ubiquitin-activating enzyme]-L-cysteine + S-ubiquitinyl-[E2 ubiquitin-conjugating enzyme]-L-cysteine.</text>
        <dbReference type="EC" id="2.3.2.23"/>
    </reaction>
</comment>
<dbReference type="FunFam" id="3.10.110.10:FF:000011">
    <property type="entry name" value="Ubiquitin-conjugating enzyme E2 L3"/>
    <property type="match status" value="1"/>
</dbReference>
<dbReference type="SUPFAM" id="SSF54495">
    <property type="entry name" value="UBC-like"/>
    <property type="match status" value="1"/>
</dbReference>
<dbReference type="InterPro" id="IPR016135">
    <property type="entry name" value="UBQ-conjugating_enzyme/RWD"/>
</dbReference>
<dbReference type="InterPro" id="IPR000608">
    <property type="entry name" value="UBC"/>
</dbReference>
<reference evidence="10 11" key="1">
    <citation type="journal article" date="2020" name="Nature">
        <title>Six reference-quality genomes reveal evolution of bat adaptations.</title>
        <authorList>
            <person name="Jebb D."/>
            <person name="Huang Z."/>
            <person name="Pippel M."/>
            <person name="Hughes G.M."/>
            <person name="Lavrichenko K."/>
            <person name="Devanna P."/>
            <person name="Winkler S."/>
            <person name="Jermiin L.S."/>
            <person name="Skirmuntt E.C."/>
            <person name="Katzourakis A."/>
            <person name="Burkitt-Gray L."/>
            <person name="Ray D.A."/>
            <person name="Sullivan K.A.M."/>
            <person name="Roscito J.G."/>
            <person name="Kirilenko B.M."/>
            <person name="Davalos L.M."/>
            <person name="Corthals A.P."/>
            <person name="Power M.L."/>
            <person name="Jones G."/>
            <person name="Ransome R.D."/>
            <person name="Dechmann D.K.N."/>
            <person name="Locatelli A.G."/>
            <person name="Puechmaille S.J."/>
            <person name="Fedrigo O."/>
            <person name="Jarvis E.D."/>
            <person name="Hiller M."/>
            <person name="Vernes S.C."/>
            <person name="Myers E.W."/>
            <person name="Teeling E.C."/>
        </authorList>
    </citation>
    <scope>NUCLEOTIDE SEQUENCE [LARGE SCALE GENOMIC DNA]</scope>
    <source>
        <strain evidence="10">MPipKuh1</strain>
        <tissue evidence="10">Flight muscle</tissue>
    </source>
</reference>
<comment type="similarity">
    <text evidence="7">Belongs to the ubiquitin-conjugating enzyme family.</text>
</comment>
<dbReference type="GO" id="GO:0005524">
    <property type="term" value="F:ATP binding"/>
    <property type="evidence" value="ECO:0007669"/>
    <property type="project" value="UniProtKB-UniRule"/>
</dbReference>
<evidence type="ECO:0000256" key="3">
    <source>
        <dbReference type="ARBA" id="ARBA00022679"/>
    </source>
</evidence>
<protein>
    <recommendedName>
        <fullName evidence="2">E2 ubiquitin-conjugating enzyme</fullName>
        <ecNumber evidence="2">2.3.2.23</ecNumber>
    </recommendedName>
</protein>
<dbReference type="PROSITE" id="PS00183">
    <property type="entry name" value="UBC_1"/>
    <property type="match status" value="1"/>
</dbReference>
<evidence type="ECO:0000256" key="7">
    <source>
        <dbReference type="RuleBase" id="RU362109"/>
    </source>
</evidence>
<dbReference type="InterPro" id="IPR050113">
    <property type="entry name" value="Ub_conjugating_enzyme"/>
</dbReference>
<keyword evidence="4 7" id="KW-0833">Ubl conjugation pathway</keyword>
<dbReference type="GO" id="GO:0061631">
    <property type="term" value="F:ubiquitin conjugating enzyme activity"/>
    <property type="evidence" value="ECO:0007669"/>
    <property type="project" value="UniProtKB-EC"/>
</dbReference>
<evidence type="ECO:0000256" key="1">
    <source>
        <dbReference type="ARBA" id="ARBA00000485"/>
    </source>
</evidence>
<dbReference type="Proteomes" id="UP000558488">
    <property type="component" value="Unassembled WGS sequence"/>
</dbReference>
<accession>A0A7J7X0B0</accession>
<proteinExistence type="inferred from homology"/>
<evidence type="ECO:0000256" key="4">
    <source>
        <dbReference type="ARBA" id="ARBA00022786"/>
    </source>
</evidence>
<keyword evidence="11" id="KW-1185">Reference proteome</keyword>
<evidence type="ECO:0000259" key="9">
    <source>
        <dbReference type="PROSITE" id="PS51792"/>
    </source>
</evidence>
<dbReference type="EC" id="2.3.2.23" evidence="2"/>
<dbReference type="Pfam" id="PF00179">
    <property type="entry name" value="UQ_con"/>
    <property type="match status" value="1"/>
</dbReference>
<evidence type="ECO:0000256" key="6">
    <source>
        <dbReference type="PROSITE-ProRule" id="PRU10133"/>
    </source>
</evidence>
<dbReference type="InterPro" id="IPR034751">
    <property type="entry name" value="Yippee"/>
</dbReference>
<feature type="domain" description="UBC core" evidence="8">
    <location>
        <begin position="89"/>
        <end position="236"/>
    </location>
</feature>